<evidence type="ECO:0000259" key="15">
    <source>
        <dbReference type="Pfam" id="PF03315"/>
    </source>
</evidence>
<evidence type="ECO:0000256" key="12">
    <source>
        <dbReference type="ARBA" id="ARBA00049406"/>
    </source>
</evidence>
<keyword evidence="6 13" id="KW-0312">Gluconeogenesis</keyword>
<dbReference type="Proteomes" id="UP000317043">
    <property type="component" value="Unassembled WGS sequence"/>
</dbReference>
<sequence length="466" mass="49402">MISVFDLFKIGIGPSSSHTVGPMRAARTFVEGLKADGMLTEVAGIRAELFGSLGATGHGHGSGPAVLLGLSGEDPETVDTASVAERVADIQRTNRLNLLAVHEIRFNPDTDLTLHRRRTLPFHPNGMTFAASDANGAITRERTYYSVGGGFVVDENAAAGDSPIKVDDTPVTHPFTTGARLLELTKETGLSISNIMMANEQAWRSETDIRAELLRIWQVMRDCVHAGCHTEGSLPGGLKVPRRASEMYRNLRAETQAQSDLGRQATSDPLQVMDWVTLFALAVNEENAAGGRVVTAPTNGAAGIVPAVLHYYWRYVPGANEEGVIRFLLTAAAIGVLFKENASISGAEVGCQGEVGSACSMAAAGLTEVLGGTPAQVENAAEIAMEHNLGLTCDPVGGLVQIPCIERNAVASIKAITAARLAMRGDGEHTVSLDKVIKTMRETGADMKVKYKETSRGGLAVNVIEC</sequence>
<organism evidence="16 17">
    <name type="scientific">Stackebrandtia endophytica</name>
    <dbReference type="NCBI Taxonomy" id="1496996"/>
    <lineage>
        <taxon>Bacteria</taxon>
        <taxon>Bacillati</taxon>
        <taxon>Actinomycetota</taxon>
        <taxon>Actinomycetes</taxon>
        <taxon>Glycomycetales</taxon>
        <taxon>Glycomycetaceae</taxon>
        <taxon>Stackebrandtia</taxon>
    </lineage>
</organism>
<evidence type="ECO:0000256" key="10">
    <source>
        <dbReference type="ARBA" id="ARBA00023014"/>
    </source>
</evidence>
<comment type="pathway">
    <text evidence="2">Carbohydrate biosynthesis; gluconeogenesis.</text>
</comment>
<dbReference type="GO" id="GO:0046872">
    <property type="term" value="F:metal ion binding"/>
    <property type="evidence" value="ECO:0007669"/>
    <property type="project" value="UniProtKB-KW"/>
</dbReference>
<evidence type="ECO:0000256" key="11">
    <source>
        <dbReference type="ARBA" id="ARBA00023239"/>
    </source>
</evidence>
<evidence type="ECO:0000259" key="14">
    <source>
        <dbReference type="Pfam" id="PF03313"/>
    </source>
</evidence>
<dbReference type="GO" id="GO:0051539">
    <property type="term" value="F:4 iron, 4 sulfur cluster binding"/>
    <property type="evidence" value="ECO:0007669"/>
    <property type="project" value="UniProtKB-UniRule"/>
</dbReference>
<evidence type="ECO:0000256" key="9">
    <source>
        <dbReference type="ARBA" id="ARBA00023004"/>
    </source>
</evidence>
<keyword evidence="7 13" id="KW-0004">4Fe-4S</keyword>
<dbReference type="InterPro" id="IPR005130">
    <property type="entry name" value="Ser_deHydtase-like_asu"/>
</dbReference>
<evidence type="ECO:0000256" key="2">
    <source>
        <dbReference type="ARBA" id="ARBA00004742"/>
    </source>
</evidence>
<evidence type="ECO:0000256" key="4">
    <source>
        <dbReference type="ARBA" id="ARBA00012093"/>
    </source>
</evidence>
<keyword evidence="8 13" id="KW-0479">Metal-binding</keyword>
<dbReference type="NCBIfam" id="TIGR00720">
    <property type="entry name" value="sda_mono"/>
    <property type="match status" value="1"/>
</dbReference>
<dbReference type="SUPFAM" id="SSF143548">
    <property type="entry name" value="Serine metabolism enzymes domain"/>
    <property type="match status" value="1"/>
</dbReference>
<dbReference type="GO" id="GO:0003941">
    <property type="term" value="F:L-serine ammonia-lyase activity"/>
    <property type="evidence" value="ECO:0007669"/>
    <property type="project" value="UniProtKB-UniRule"/>
</dbReference>
<dbReference type="FunFam" id="3.30.1330.90:FF:000001">
    <property type="entry name" value="L-serine ammonia-lyase 1"/>
    <property type="match status" value="1"/>
</dbReference>
<comment type="caution">
    <text evidence="16">The sequence shown here is derived from an EMBL/GenBank/DDBJ whole genome shotgun (WGS) entry which is preliminary data.</text>
</comment>
<dbReference type="EMBL" id="VFOW01000001">
    <property type="protein sequence ID" value="TQL77734.1"/>
    <property type="molecule type" value="Genomic_DNA"/>
</dbReference>
<reference evidence="16 17" key="1">
    <citation type="submission" date="2019-06" db="EMBL/GenBank/DDBJ databases">
        <title>Sequencing the genomes of 1000 actinobacteria strains.</title>
        <authorList>
            <person name="Klenk H.-P."/>
        </authorList>
    </citation>
    <scope>NUCLEOTIDE SEQUENCE [LARGE SCALE GENOMIC DNA]</scope>
    <source>
        <strain evidence="16 17">DSM 45928</strain>
    </source>
</reference>
<dbReference type="Gene3D" id="3.30.1330.90">
    <property type="entry name" value="D-3-phosphoglycerate dehydrogenase, domain 3"/>
    <property type="match status" value="1"/>
</dbReference>
<keyword evidence="17" id="KW-1185">Reference proteome</keyword>
<dbReference type="Pfam" id="PF03315">
    <property type="entry name" value="SDH_beta"/>
    <property type="match status" value="1"/>
</dbReference>
<feature type="domain" description="Serine dehydratase-like alpha subunit" evidence="14">
    <location>
        <begin position="187"/>
        <end position="460"/>
    </location>
</feature>
<dbReference type="InParanoid" id="A0A543AYT3"/>
<dbReference type="Pfam" id="PF03313">
    <property type="entry name" value="SDH_alpha"/>
    <property type="match status" value="1"/>
</dbReference>
<protein>
    <recommendedName>
        <fullName evidence="5 13">L-serine dehydratase</fullName>
        <ecNumber evidence="4 13">4.3.1.17</ecNumber>
    </recommendedName>
</protein>
<dbReference type="InterPro" id="IPR029009">
    <property type="entry name" value="ASB_dom_sf"/>
</dbReference>
<keyword evidence="10 13" id="KW-0411">Iron-sulfur</keyword>
<keyword evidence="11 13" id="KW-0456">Lyase</keyword>
<dbReference type="InterPro" id="IPR051318">
    <property type="entry name" value="Fe-S_L-Ser"/>
</dbReference>
<dbReference type="OrthoDB" id="9805537at2"/>
<gene>
    <name evidence="16" type="ORF">FB566_3298</name>
</gene>
<evidence type="ECO:0000256" key="3">
    <source>
        <dbReference type="ARBA" id="ARBA00008636"/>
    </source>
</evidence>
<dbReference type="AlphaFoldDB" id="A0A543AYT3"/>
<accession>A0A543AYT3</accession>
<dbReference type="FunCoup" id="A0A543AYT3">
    <property type="interactions" value="139"/>
</dbReference>
<evidence type="ECO:0000313" key="16">
    <source>
        <dbReference type="EMBL" id="TQL77734.1"/>
    </source>
</evidence>
<dbReference type="InterPro" id="IPR004644">
    <property type="entry name" value="Fe-S_L-Ser_mono"/>
</dbReference>
<evidence type="ECO:0000256" key="7">
    <source>
        <dbReference type="ARBA" id="ARBA00022485"/>
    </source>
</evidence>
<evidence type="ECO:0000313" key="17">
    <source>
        <dbReference type="Proteomes" id="UP000317043"/>
    </source>
</evidence>
<comment type="cofactor">
    <cofactor evidence="1 13">
        <name>[4Fe-4S] cluster</name>
        <dbReference type="ChEBI" id="CHEBI:49883"/>
    </cofactor>
</comment>
<evidence type="ECO:0000256" key="13">
    <source>
        <dbReference type="RuleBase" id="RU366059"/>
    </source>
</evidence>
<name>A0A543AYT3_9ACTN</name>
<dbReference type="PANTHER" id="PTHR30182">
    <property type="entry name" value="L-SERINE DEHYDRATASE"/>
    <property type="match status" value="1"/>
</dbReference>
<evidence type="ECO:0000256" key="1">
    <source>
        <dbReference type="ARBA" id="ARBA00001966"/>
    </source>
</evidence>
<keyword evidence="9 13" id="KW-0408">Iron</keyword>
<feature type="domain" description="Serine dehydratase beta chain" evidence="15">
    <location>
        <begin position="3"/>
        <end position="156"/>
    </location>
</feature>
<dbReference type="InterPro" id="IPR005131">
    <property type="entry name" value="Ser_deHydtase_bsu"/>
</dbReference>
<evidence type="ECO:0000256" key="5">
    <source>
        <dbReference type="ARBA" id="ARBA00018995"/>
    </source>
</evidence>
<evidence type="ECO:0000256" key="8">
    <source>
        <dbReference type="ARBA" id="ARBA00022723"/>
    </source>
</evidence>
<dbReference type="EC" id="4.3.1.17" evidence="4 13"/>
<comment type="similarity">
    <text evidence="3 13">Belongs to the iron-sulfur dependent L-serine dehydratase family.</text>
</comment>
<evidence type="ECO:0000256" key="6">
    <source>
        <dbReference type="ARBA" id="ARBA00022432"/>
    </source>
</evidence>
<dbReference type="GO" id="GO:0006094">
    <property type="term" value="P:gluconeogenesis"/>
    <property type="evidence" value="ECO:0007669"/>
    <property type="project" value="UniProtKB-KW"/>
</dbReference>
<comment type="catalytic activity">
    <reaction evidence="12 13">
        <text>L-serine = pyruvate + NH4(+)</text>
        <dbReference type="Rhea" id="RHEA:19169"/>
        <dbReference type="ChEBI" id="CHEBI:15361"/>
        <dbReference type="ChEBI" id="CHEBI:28938"/>
        <dbReference type="ChEBI" id="CHEBI:33384"/>
        <dbReference type="EC" id="4.3.1.17"/>
    </reaction>
</comment>
<dbReference type="RefSeq" id="WP_142041070.1">
    <property type="nucleotide sequence ID" value="NZ_JBHTGS010000001.1"/>
</dbReference>
<dbReference type="PANTHER" id="PTHR30182:SF1">
    <property type="entry name" value="L-SERINE DEHYDRATASE 1"/>
    <property type="match status" value="1"/>
</dbReference>
<proteinExistence type="inferred from homology"/>